<dbReference type="STRING" id="857566.A0A1E3PKM1"/>
<sequence>MKFGIITALLSVTSLATALSSPSSSCSPVPIYTFPSTVGVLYDSEDSISSHLAEAVIAETLQASKYYSLHEGFPSDRSGQLLPATENMFGEKTTTKVVILNGVDDLKAIHPLARPSISIDNQFSFNQIDRLRRNVLKANSLVLNSLDDLIEASESKNYLANIAKVDQDSFEIIASLIAAASPNSRLVIVTIPASACSANQRDEKVDSQTENLFTIQARDSNKEDNLFASNAFSPSSLSKIFASKEICEDSTNSCSSHGACIGSKSKFVCKCKSGFAGFACQKKDVSVQFQLFFWTGLAIIAVIVSGVSLLASIGSEPLPGVLGKSDM</sequence>
<dbReference type="InterPro" id="IPR024382">
    <property type="entry name" value="Vps3844_C"/>
</dbReference>
<dbReference type="PROSITE" id="PS50026">
    <property type="entry name" value="EGF_3"/>
    <property type="match status" value="1"/>
</dbReference>
<dbReference type="AlphaFoldDB" id="A0A1E3PKM1"/>
<dbReference type="PANTHER" id="PTHR36853:SF1">
    <property type="entry name" value="DUF3844 DOMAIN-CONTAINING PROTEIN"/>
    <property type="match status" value="1"/>
</dbReference>
<keyword evidence="2" id="KW-0812">Transmembrane</keyword>
<keyword evidence="1" id="KW-1015">Disulfide bond</keyword>
<dbReference type="InterPro" id="IPR000742">
    <property type="entry name" value="EGF"/>
</dbReference>
<dbReference type="PROSITE" id="PS00022">
    <property type="entry name" value="EGF_1"/>
    <property type="match status" value="1"/>
</dbReference>
<feature type="domain" description="EGF-like" evidence="4">
    <location>
        <begin position="243"/>
        <end position="281"/>
    </location>
</feature>
<evidence type="ECO:0000313" key="5">
    <source>
        <dbReference type="EMBL" id="ODQ65986.1"/>
    </source>
</evidence>
<dbReference type="Proteomes" id="UP000095009">
    <property type="component" value="Unassembled WGS sequence"/>
</dbReference>
<keyword evidence="2" id="KW-1133">Transmembrane helix</keyword>
<name>A0A1E3PKM1_9ASCO</name>
<dbReference type="InterPro" id="IPR053065">
    <property type="entry name" value="Archenteron_Induction-Rel"/>
</dbReference>
<dbReference type="PANTHER" id="PTHR36853">
    <property type="entry name" value="EXPRESSED PROTEIN"/>
    <property type="match status" value="1"/>
</dbReference>
<dbReference type="OrthoDB" id="5583277at2759"/>
<keyword evidence="1" id="KW-0245">EGF-like domain</keyword>
<accession>A0A1E3PKM1</accession>
<feature type="chain" id="PRO_5009133880" description="EGF-like domain-containing protein" evidence="3">
    <location>
        <begin position="19"/>
        <end position="327"/>
    </location>
</feature>
<dbReference type="EMBL" id="KV454409">
    <property type="protein sequence ID" value="ODQ65986.1"/>
    <property type="molecule type" value="Genomic_DNA"/>
</dbReference>
<dbReference type="PROSITE" id="PS01186">
    <property type="entry name" value="EGF_2"/>
    <property type="match status" value="1"/>
</dbReference>
<comment type="caution">
    <text evidence="1">Lacks conserved residue(s) required for the propagation of feature annotation.</text>
</comment>
<organism evidence="5 6">
    <name type="scientific">Nadsonia fulvescens var. elongata DSM 6958</name>
    <dbReference type="NCBI Taxonomy" id="857566"/>
    <lineage>
        <taxon>Eukaryota</taxon>
        <taxon>Fungi</taxon>
        <taxon>Dikarya</taxon>
        <taxon>Ascomycota</taxon>
        <taxon>Saccharomycotina</taxon>
        <taxon>Dipodascomycetes</taxon>
        <taxon>Dipodascales</taxon>
        <taxon>Dipodascales incertae sedis</taxon>
        <taxon>Nadsonia</taxon>
    </lineage>
</organism>
<keyword evidence="2" id="KW-0472">Membrane</keyword>
<dbReference type="Pfam" id="PF12955">
    <property type="entry name" value="Vps3844_C"/>
    <property type="match status" value="1"/>
</dbReference>
<keyword evidence="6" id="KW-1185">Reference proteome</keyword>
<evidence type="ECO:0000256" key="1">
    <source>
        <dbReference type="PROSITE-ProRule" id="PRU00076"/>
    </source>
</evidence>
<proteinExistence type="predicted"/>
<feature type="disulfide bond" evidence="1">
    <location>
        <begin position="271"/>
        <end position="280"/>
    </location>
</feature>
<protein>
    <recommendedName>
        <fullName evidence="4">EGF-like domain-containing protein</fullName>
    </recommendedName>
</protein>
<dbReference type="Gene3D" id="2.10.25.10">
    <property type="entry name" value="Laminin"/>
    <property type="match status" value="1"/>
</dbReference>
<evidence type="ECO:0000259" key="4">
    <source>
        <dbReference type="PROSITE" id="PS50026"/>
    </source>
</evidence>
<dbReference type="GO" id="GO:0005783">
    <property type="term" value="C:endoplasmic reticulum"/>
    <property type="evidence" value="ECO:0007669"/>
    <property type="project" value="TreeGrafter"/>
</dbReference>
<keyword evidence="3" id="KW-0732">Signal</keyword>
<feature type="transmembrane region" description="Helical" evidence="2">
    <location>
        <begin position="291"/>
        <end position="314"/>
    </location>
</feature>
<evidence type="ECO:0000313" key="6">
    <source>
        <dbReference type="Proteomes" id="UP000095009"/>
    </source>
</evidence>
<reference evidence="5 6" key="1">
    <citation type="journal article" date="2016" name="Proc. Natl. Acad. Sci. U.S.A.">
        <title>Comparative genomics of biotechnologically important yeasts.</title>
        <authorList>
            <person name="Riley R."/>
            <person name="Haridas S."/>
            <person name="Wolfe K.H."/>
            <person name="Lopes M.R."/>
            <person name="Hittinger C.T."/>
            <person name="Goeker M."/>
            <person name="Salamov A.A."/>
            <person name="Wisecaver J.H."/>
            <person name="Long T.M."/>
            <person name="Calvey C.H."/>
            <person name="Aerts A.L."/>
            <person name="Barry K.W."/>
            <person name="Choi C."/>
            <person name="Clum A."/>
            <person name="Coughlan A.Y."/>
            <person name="Deshpande S."/>
            <person name="Douglass A.P."/>
            <person name="Hanson S.J."/>
            <person name="Klenk H.-P."/>
            <person name="LaButti K.M."/>
            <person name="Lapidus A."/>
            <person name="Lindquist E.A."/>
            <person name="Lipzen A.M."/>
            <person name="Meier-Kolthoff J.P."/>
            <person name="Ohm R.A."/>
            <person name="Otillar R.P."/>
            <person name="Pangilinan J.L."/>
            <person name="Peng Y."/>
            <person name="Rokas A."/>
            <person name="Rosa C.A."/>
            <person name="Scheuner C."/>
            <person name="Sibirny A.A."/>
            <person name="Slot J.C."/>
            <person name="Stielow J.B."/>
            <person name="Sun H."/>
            <person name="Kurtzman C.P."/>
            <person name="Blackwell M."/>
            <person name="Grigoriev I.V."/>
            <person name="Jeffries T.W."/>
        </authorList>
    </citation>
    <scope>NUCLEOTIDE SEQUENCE [LARGE SCALE GENOMIC DNA]</scope>
    <source>
        <strain evidence="5 6">DSM 6958</strain>
    </source>
</reference>
<evidence type="ECO:0000256" key="3">
    <source>
        <dbReference type="SAM" id="SignalP"/>
    </source>
</evidence>
<feature type="signal peptide" evidence="3">
    <location>
        <begin position="1"/>
        <end position="18"/>
    </location>
</feature>
<evidence type="ECO:0000256" key="2">
    <source>
        <dbReference type="SAM" id="Phobius"/>
    </source>
</evidence>
<dbReference type="SUPFAM" id="SSF57196">
    <property type="entry name" value="EGF/Laminin"/>
    <property type="match status" value="1"/>
</dbReference>
<gene>
    <name evidence="5" type="ORF">NADFUDRAFT_51257</name>
</gene>